<proteinExistence type="predicted"/>
<dbReference type="AlphaFoldDB" id="A0A699XRQ0"/>
<evidence type="ECO:0000313" key="1">
    <source>
        <dbReference type="EMBL" id="GFD60616.1"/>
    </source>
</evidence>
<protein>
    <submittedName>
        <fullName evidence="1">Uncharacterized protein</fullName>
    </submittedName>
</protein>
<organism evidence="1">
    <name type="scientific">Tanacetum cinerariifolium</name>
    <name type="common">Dalmatian daisy</name>
    <name type="synonym">Chrysanthemum cinerariifolium</name>
    <dbReference type="NCBI Taxonomy" id="118510"/>
    <lineage>
        <taxon>Eukaryota</taxon>
        <taxon>Viridiplantae</taxon>
        <taxon>Streptophyta</taxon>
        <taxon>Embryophyta</taxon>
        <taxon>Tracheophyta</taxon>
        <taxon>Spermatophyta</taxon>
        <taxon>Magnoliopsida</taxon>
        <taxon>eudicotyledons</taxon>
        <taxon>Gunneridae</taxon>
        <taxon>Pentapetalae</taxon>
        <taxon>asterids</taxon>
        <taxon>campanulids</taxon>
        <taxon>Asterales</taxon>
        <taxon>Asteraceae</taxon>
        <taxon>Asteroideae</taxon>
        <taxon>Anthemideae</taxon>
        <taxon>Anthemidinae</taxon>
        <taxon>Tanacetum</taxon>
    </lineage>
</organism>
<name>A0A699XRQ0_TANCI</name>
<gene>
    <name evidence="1" type="ORF">Tci_932585</name>
</gene>
<accession>A0A699XRQ0</accession>
<comment type="caution">
    <text evidence="1">The sequence shown here is derived from an EMBL/GenBank/DDBJ whole genome shotgun (WGS) entry which is preliminary data.</text>
</comment>
<reference evidence="1" key="1">
    <citation type="journal article" date="2019" name="Sci. Rep.">
        <title>Draft genome of Tanacetum cinerariifolium, the natural source of mosquito coil.</title>
        <authorList>
            <person name="Yamashiro T."/>
            <person name="Shiraishi A."/>
            <person name="Satake H."/>
            <person name="Nakayama K."/>
        </authorList>
    </citation>
    <scope>NUCLEOTIDE SEQUENCE</scope>
</reference>
<feature type="non-terminal residue" evidence="1">
    <location>
        <position position="1"/>
    </location>
</feature>
<dbReference type="EMBL" id="BKCJ011880163">
    <property type="protein sequence ID" value="GFD60616.1"/>
    <property type="molecule type" value="Genomic_DNA"/>
</dbReference>
<sequence length="43" mass="4831">ALPVRRTAERYACSVLMNSWIKFPRCSADLDRGVDSFSLGEIV</sequence>